<keyword evidence="2" id="KW-1185">Reference proteome</keyword>
<proteinExistence type="predicted"/>
<dbReference type="OMA" id="CSEEFAC"/>
<name>A0A0D2N816_HYPSF</name>
<dbReference type="OrthoDB" id="3253621at2759"/>
<accession>A0A0D2N816</accession>
<dbReference type="AlphaFoldDB" id="A0A0D2N816"/>
<evidence type="ECO:0000313" key="1">
    <source>
        <dbReference type="EMBL" id="KJA12906.1"/>
    </source>
</evidence>
<protein>
    <submittedName>
        <fullName evidence="1">Uncharacterized protein</fullName>
    </submittedName>
</protein>
<dbReference type="EMBL" id="KN817844">
    <property type="protein sequence ID" value="KJA12906.1"/>
    <property type="molecule type" value="Genomic_DNA"/>
</dbReference>
<dbReference type="STRING" id="945553.A0A0D2N816"/>
<dbReference type="Proteomes" id="UP000054270">
    <property type="component" value="Unassembled WGS sequence"/>
</dbReference>
<gene>
    <name evidence="1" type="ORF">HYPSUDRAFT_152139</name>
</gene>
<reference evidence="2" key="1">
    <citation type="submission" date="2014-04" db="EMBL/GenBank/DDBJ databases">
        <title>Evolutionary Origins and Diversification of the Mycorrhizal Mutualists.</title>
        <authorList>
            <consortium name="DOE Joint Genome Institute"/>
            <consortium name="Mycorrhizal Genomics Consortium"/>
            <person name="Kohler A."/>
            <person name="Kuo A."/>
            <person name="Nagy L.G."/>
            <person name="Floudas D."/>
            <person name="Copeland A."/>
            <person name="Barry K.W."/>
            <person name="Cichocki N."/>
            <person name="Veneault-Fourrey C."/>
            <person name="LaButti K."/>
            <person name="Lindquist E.A."/>
            <person name="Lipzen A."/>
            <person name="Lundell T."/>
            <person name="Morin E."/>
            <person name="Murat C."/>
            <person name="Riley R."/>
            <person name="Ohm R."/>
            <person name="Sun H."/>
            <person name="Tunlid A."/>
            <person name="Henrissat B."/>
            <person name="Grigoriev I.V."/>
            <person name="Hibbett D.S."/>
            <person name="Martin F."/>
        </authorList>
    </citation>
    <scope>NUCLEOTIDE SEQUENCE [LARGE SCALE GENOMIC DNA]</scope>
    <source>
        <strain evidence="2">FD-334 SS-4</strain>
    </source>
</reference>
<sequence>MALFANGAHALPPPCLLHTNRPAAAFATWSPELYQYYKEHTDKLYDKMPWLRRIFGRKSVFTSAAFNFGPRVCTKSHRDQLNLSFGWCAIQAIGRFDPRYGGHLVIDEIKKIIEFPAGSLILIPSATLTHRNIPVREHELRMSFTQYSAGGIFRFVDNGFRTEATLLAEDPAAHREMVEKKKTRWQMGVSLWSKLEDLVAEVTGDLE</sequence>
<organism evidence="1 2">
    <name type="scientific">Hypholoma sublateritium (strain FD-334 SS-4)</name>
    <dbReference type="NCBI Taxonomy" id="945553"/>
    <lineage>
        <taxon>Eukaryota</taxon>
        <taxon>Fungi</taxon>
        <taxon>Dikarya</taxon>
        <taxon>Basidiomycota</taxon>
        <taxon>Agaricomycotina</taxon>
        <taxon>Agaricomycetes</taxon>
        <taxon>Agaricomycetidae</taxon>
        <taxon>Agaricales</taxon>
        <taxon>Agaricineae</taxon>
        <taxon>Strophariaceae</taxon>
        <taxon>Hypholoma</taxon>
    </lineage>
</organism>
<evidence type="ECO:0000313" key="2">
    <source>
        <dbReference type="Proteomes" id="UP000054270"/>
    </source>
</evidence>
<dbReference type="Gene3D" id="3.60.130.30">
    <property type="match status" value="1"/>
</dbReference>